<dbReference type="Proteomes" id="UP001329151">
    <property type="component" value="Chromosome"/>
</dbReference>
<dbReference type="InterPro" id="IPR013785">
    <property type="entry name" value="Aldolase_TIM"/>
</dbReference>
<feature type="binding site" evidence="9">
    <location>
        <position position="74"/>
    </location>
    <ligand>
        <name>4-amino-2-methyl-5-(diphosphooxymethyl)pyrimidine</name>
        <dbReference type="ChEBI" id="CHEBI:57841"/>
    </ligand>
</feature>
<evidence type="ECO:0000256" key="5">
    <source>
        <dbReference type="ARBA" id="ARBA00022977"/>
    </source>
</evidence>
<comment type="function">
    <text evidence="9">Condenses 4-methyl-5-(beta-hydroxyethyl)thiazole monophosphate (THZ-P) and 2-methyl-4-amino-5-hydroxymethyl pyrimidine pyrophosphate (HMP-PP) to form thiamine monophosphate (TMP).</text>
</comment>
<dbReference type="PANTHER" id="PTHR20857">
    <property type="entry name" value="THIAMINE-PHOSPHATE PYROPHOSPHORYLASE"/>
    <property type="match status" value="1"/>
</dbReference>
<dbReference type="CDD" id="cd00564">
    <property type="entry name" value="TMP_TenI"/>
    <property type="match status" value="1"/>
</dbReference>
<dbReference type="GO" id="GO:0000287">
    <property type="term" value="F:magnesium ion binding"/>
    <property type="evidence" value="ECO:0007669"/>
    <property type="project" value="UniProtKB-UniRule"/>
</dbReference>
<evidence type="ECO:0000256" key="7">
    <source>
        <dbReference type="ARBA" id="ARBA00047851"/>
    </source>
</evidence>
<keyword evidence="2 9" id="KW-0808">Transferase</keyword>
<feature type="binding site" evidence="9">
    <location>
        <position position="75"/>
    </location>
    <ligand>
        <name>Mg(2+)</name>
        <dbReference type="ChEBI" id="CHEBI:18420"/>
    </ligand>
</feature>
<evidence type="ECO:0000256" key="4">
    <source>
        <dbReference type="ARBA" id="ARBA00022842"/>
    </source>
</evidence>
<evidence type="ECO:0000256" key="8">
    <source>
        <dbReference type="ARBA" id="ARBA00047883"/>
    </source>
</evidence>
<evidence type="ECO:0000256" key="3">
    <source>
        <dbReference type="ARBA" id="ARBA00022723"/>
    </source>
</evidence>
<dbReference type="EMBL" id="AP028947">
    <property type="protein sequence ID" value="BET27099.1"/>
    <property type="molecule type" value="Genomic_DNA"/>
</dbReference>
<dbReference type="Pfam" id="PF02581">
    <property type="entry name" value="TMP-TENI"/>
    <property type="match status" value="1"/>
</dbReference>
<proteinExistence type="inferred from homology"/>
<organism evidence="13 14">
    <name type="scientific">Limnobacter thiooxidans</name>
    <dbReference type="NCBI Taxonomy" id="131080"/>
    <lineage>
        <taxon>Bacteria</taxon>
        <taxon>Pseudomonadati</taxon>
        <taxon>Pseudomonadota</taxon>
        <taxon>Betaproteobacteria</taxon>
        <taxon>Burkholderiales</taxon>
        <taxon>Burkholderiaceae</taxon>
        <taxon>Limnobacter</taxon>
    </lineage>
</organism>
<dbReference type="HAMAP" id="MF_00097">
    <property type="entry name" value="TMP_synthase"/>
    <property type="match status" value="1"/>
</dbReference>
<name>A0AA86J4H8_9BURK</name>
<dbReference type="PANTHER" id="PTHR20857:SF15">
    <property type="entry name" value="THIAMINE-PHOSPHATE SYNTHASE"/>
    <property type="match status" value="1"/>
</dbReference>
<accession>A0AA86J4H8</accession>
<comment type="cofactor">
    <cofactor evidence="9">
        <name>Mg(2+)</name>
        <dbReference type="ChEBI" id="CHEBI:18420"/>
    </cofactor>
    <text evidence="9">Binds 1 Mg(2+) ion per subunit.</text>
</comment>
<dbReference type="GO" id="GO:0004789">
    <property type="term" value="F:thiamine-phosphate diphosphorylase activity"/>
    <property type="evidence" value="ECO:0007669"/>
    <property type="project" value="UniProtKB-UniRule"/>
</dbReference>
<feature type="binding site" evidence="9">
    <location>
        <position position="147"/>
    </location>
    <ligand>
        <name>4-amino-2-methyl-5-(diphosphooxymethyl)pyrimidine</name>
        <dbReference type="ChEBI" id="CHEBI:57841"/>
    </ligand>
</feature>
<dbReference type="GO" id="GO:0009229">
    <property type="term" value="P:thiamine diphosphate biosynthetic process"/>
    <property type="evidence" value="ECO:0007669"/>
    <property type="project" value="UniProtKB-UniRule"/>
</dbReference>
<evidence type="ECO:0000259" key="12">
    <source>
        <dbReference type="Pfam" id="PF02581"/>
    </source>
</evidence>
<evidence type="ECO:0000256" key="6">
    <source>
        <dbReference type="ARBA" id="ARBA00047334"/>
    </source>
</evidence>
<feature type="binding site" evidence="9">
    <location>
        <position position="98"/>
    </location>
    <ligand>
        <name>Mg(2+)</name>
        <dbReference type="ChEBI" id="CHEBI:18420"/>
    </ligand>
</feature>
<dbReference type="EC" id="2.5.1.3" evidence="9"/>
<comment type="catalytic activity">
    <reaction evidence="6 9 10">
        <text>4-methyl-5-(2-phosphooxyethyl)-thiazole + 4-amino-2-methyl-5-(diphosphooxymethyl)pyrimidine + H(+) = thiamine phosphate + diphosphate</text>
        <dbReference type="Rhea" id="RHEA:22328"/>
        <dbReference type="ChEBI" id="CHEBI:15378"/>
        <dbReference type="ChEBI" id="CHEBI:33019"/>
        <dbReference type="ChEBI" id="CHEBI:37575"/>
        <dbReference type="ChEBI" id="CHEBI:57841"/>
        <dbReference type="ChEBI" id="CHEBI:58296"/>
        <dbReference type="EC" id="2.5.1.3"/>
    </reaction>
</comment>
<feature type="domain" description="Thiamine phosphate synthase/TenI" evidence="12">
    <location>
        <begin position="10"/>
        <end position="195"/>
    </location>
</feature>
<protein>
    <recommendedName>
        <fullName evidence="9">Thiamine-phosphate synthase</fullName>
        <shortName evidence="9">TP synthase</shortName>
        <shortName evidence="9">TPS</shortName>
        <ecNumber evidence="9">2.5.1.3</ecNumber>
    </recommendedName>
    <alternativeName>
        <fullName evidence="9">Thiamine-phosphate pyrophosphorylase</fullName>
        <shortName evidence="9">TMP pyrophosphorylase</shortName>
        <shortName evidence="9">TMP-PPase</shortName>
    </alternativeName>
</protein>
<feature type="binding site" evidence="9">
    <location>
        <begin position="144"/>
        <end position="146"/>
    </location>
    <ligand>
        <name>2-[(2R,5Z)-2-carboxy-4-methylthiazol-5(2H)-ylidene]ethyl phosphate</name>
        <dbReference type="ChEBI" id="CHEBI:62899"/>
    </ligand>
</feature>
<feature type="binding site" evidence="9">
    <location>
        <position position="117"/>
    </location>
    <ligand>
        <name>4-amino-2-methyl-5-(diphosphooxymethyl)pyrimidine</name>
        <dbReference type="ChEBI" id="CHEBI:57841"/>
    </ligand>
</feature>
<dbReference type="GO" id="GO:0005737">
    <property type="term" value="C:cytoplasm"/>
    <property type="evidence" value="ECO:0007669"/>
    <property type="project" value="TreeGrafter"/>
</dbReference>
<evidence type="ECO:0000256" key="10">
    <source>
        <dbReference type="RuleBase" id="RU003826"/>
    </source>
</evidence>
<comment type="catalytic activity">
    <reaction evidence="8 9 10">
        <text>2-[(2R,5Z)-2-carboxy-4-methylthiazol-5(2H)-ylidene]ethyl phosphate + 4-amino-2-methyl-5-(diphosphooxymethyl)pyrimidine + 2 H(+) = thiamine phosphate + CO2 + diphosphate</text>
        <dbReference type="Rhea" id="RHEA:47844"/>
        <dbReference type="ChEBI" id="CHEBI:15378"/>
        <dbReference type="ChEBI" id="CHEBI:16526"/>
        <dbReference type="ChEBI" id="CHEBI:33019"/>
        <dbReference type="ChEBI" id="CHEBI:37575"/>
        <dbReference type="ChEBI" id="CHEBI:57841"/>
        <dbReference type="ChEBI" id="CHEBI:62899"/>
        <dbReference type="EC" id="2.5.1.3"/>
    </reaction>
</comment>
<dbReference type="SUPFAM" id="SSF51391">
    <property type="entry name" value="Thiamin phosphate synthase"/>
    <property type="match status" value="1"/>
</dbReference>
<dbReference type="KEGG" id="lto:RGQ30_26000"/>
<comment type="caution">
    <text evidence="9">Lacks conserved residue(s) required for the propagation of feature annotation.</text>
</comment>
<feature type="binding site" evidence="9">
    <location>
        <begin position="42"/>
        <end position="46"/>
    </location>
    <ligand>
        <name>4-amino-2-methyl-5-(diphosphooxymethyl)pyrimidine</name>
        <dbReference type="ChEBI" id="CHEBI:57841"/>
    </ligand>
</feature>
<dbReference type="NCBIfam" id="TIGR00693">
    <property type="entry name" value="thiE"/>
    <property type="match status" value="1"/>
</dbReference>
<evidence type="ECO:0000313" key="14">
    <source>
        <dbReference type="Proteomes" id="UP001329151"/>
    </source>
</evidence>
<evidence type="ECO:0000256" key="2">
    <source>
        <dbReference type="ARBA" id="ARBA00022679"/>
    </source>
</evidence>
<evidence type="ECO:0000313" key="13">
    <source>
        <dbReference type="EMBL" id="BET27099.1"/>
    </source>
</evidence>
<keyword evidence="5 9" id="KW-0784">Thiamine biosynthesis</keyword>
<dbReference type="RefSeq" id="WP_338284498.1">
    <property type="nucleotide sequence ID" value="NZ_AP028947.1"/>
</dbReference>
<gene>
    <name evidence="9 13" type="primary">thiE</name>
    <name evidence="13" type="ORF">RGQ30_26000</name>
</gene>
<feature type="binding site" evidence="9">
    <location>
        <position position="173"/>
    </location>
    <ligand>
        <name>2-[(2R,5Z)-2-carboxy-4-methylthiazol-5(2H)-ylidene]ethyl phosphate</name>
        <dbReference type="ChEBI" id="CHEBI:62899"/>
    </ligand>
</feature>
<keyword evidence="4 9" id="KW-0460">Magnesium</keyword>
<dbReference type="InterPro" id="IPR036206">
    <property type="entry name" value="ThiamineP_synth_sf"/>
</dbReference>
<keyword evidence="3 9" id="KW-0479">Metal-binding</keyword>
<sequence length="221" mass="23327">MNTSELIHGVYAITPERSALWTPDAIVDCVAAALEGGVRLFQCRQKNWQPDELIEFVGQLNALCEKFDAALILNDVSSEAFAHFKGAAIVGVHLGKTDEPVAQARSRLGSKWVVGASCYNQFELADLAVLDGASYVAFGAMYPSGTKPNAVKAELDLLSKARTLGVPTVAIGGITLDRVPELISAGANAVAVVNGLFGMEPDAAQVCSAAQQWVDAVNAEH</sequence>
<dbReference type="InterPro" id="IPR022998">
    <property type="entry name" value="ThiamineP_synth_TenI"/>
</dbReference>
<comment type="pathway">
    <text evidence="1 9 11">Cofactor biosynthesis; thiamine diphosphate biosynthesis; thiamine phosphate from 4-amino-2-methyl-5-diphosphomethylpyrimidine and 4-methyl-5-(2-phosphoethyl)-thiazole: step 1/1.</text>
</comment>
<comment type="similarity">
    <text evidence="9 10">Belongs to the thiamine-phosphate synthase family.</text>
</comment>
<evidence type="ECO:0000256" key="11">
    <source>
        <dbReference type="RuleBase" id="RU004253"/>
    </source>
</evidence>
<comment type="catalytic activity">
    <reaction evidence="7 9 10">
        <text>2-(2-carboxy-4-methylthiazol-5-yl)ethyl phosphate + 4-amino-2-methyl-5-(diphosphooxymethyl)pyrimidine + 2 H(+) = thiamine phosphate + CO2 + diphosphate</text>
        <dbReference type="Rhea" id="RHEA:47848"/>
        <dbReference type="ChEBI" id="CHEBI:15378"/>
        <dbReference type="ChEBI" id="CHEBI:16526"/>
        <dbReference type="ChEBI" id="CHEBI:33019"/>
        <dbReference type="ChEBI" id="CHEBI:37575"/>
        <dbReference type="ChEBI" id="CHEBI:57841"/>
        <dbReference type="ChEBI" id="CHEBI:62890"/>
        <dbReference type="EC" id="2.5.1.3"/>
    </reaction>
</comment>
<evidence type="ECO:0000256" key="1">
    <source>
        <dbReference type="ARBA" id="ARBA00005165"/>
    </source>
</evidence>
<reference evidence="13 14" key="1">
    <citation type="submission" date="2023-10" db="EMBL/GenBank/DDBJ databases">
        <title>Complete Genome Sequence of Limnobacter thiooxidans CS-K2T, Isolated from freshwater lake sediments in Bavaria, Germany.</title>
        <authorList>
            <person name="Naruki M."/>
            <person name="Watanabe A."/>
            <person name="Warashina T."/>
            <person name="Morita T."/>
            <person name="Arakawa K."/>
        </authorList>
    </citation>
    <scope>NUCLEOTIDE SEQUENCE [LARGE SCALE GENOMIC DNA]</scope>
    <source>
        <strain evidence="13 14">CS-K2</strain>
    </source>
</reference>
<dbReference type="GO" id="GO:0009228">
    <property type="term" value="P:thiamine biosynthetic process"/>
    <property type="evidence" value="ECO:0007669"/>
    <property type="project" value="UniProtKB-KW"/>
</dbReference>
<dbReference type="AlphaFoldDB" id="A0AA86J4H8"/>
<dbReference type="Gene3D" id="3.20.20.70">
    <property type="entry name" value="Aldolase class I"/>
    <property type="match status" value="1"/>
</dbReference>
<evidence type="ECO:0000256" key="9">
    <source>
        <dbReference type="HAMAP-Rule" id="MF_00097"/>
    </source>
</evidence>
<keyword evidence="14" id="KW-1185">Reference proteome</keyword>
<dbReference type="InterPro" id="IPR034291">
    <property type="entry name" value="TMP_synthase"/>
</dbReference>